<accession>W6AAB2</accession>
<dbReference type="KEGG" id="ssab:SSABA_v1c03660"/>
<name>W6AAB2_9MOLU</name>
<dbReference type="InterPro" id="IPR054779">
    <property type="entry name" value="Cys_pept_put_mycoplasmatota"/>
</dbReference>
<gene>
    <name evidence="1" type="ORF">SSABA_v1c03660</name>
</gene>
<dbReference type="Proteomes" id="UP000019265">
    <property type="component" value="Chromosome"/>
</dbReference>
<proteinExistence type="predicted"/>
<reference evidence="1 2" key="1">
    <citation type="journal article" date="2014" name="Genome Biol. Evol.">
        <title>Molecular evolution of the substrate utilization strategies and putative virulence factors in mosquito-associated Spiroplasma species.</title>
        <authorList>
            <person name="Chang T.H."/>
            <person name="Lo W.S."/>
            <person name="Ku C."/>
            <person name="Chen L.L."/>
            <person name="Kuo C.H."/>
        </authorList>
    </citation>
    <scope>NUCLEOTIDE SEQUENCE [LARGE SCALE GENOMIC DNA]</scope>
    <source>
        <strain evidence="1">Ar-1343</strain>
    </source>
</reference>
<dbReference type="PATRIC" id="fig|1276257.3.peg.374"/>
<dbReference type="NCBIfam" id="NF045837">
    <property type="entry name" value="Mplas_Cys_pep"/>
    <property type="match status" value="1"/>
</dbReference>
<dbReference type="AlphaFoldDB" id="W6AAB2"/>
<evidence type="ECO:0000313" key="1">
    <source>
        <dbReference type="EMBL" id="AHI53775.1"/>
    </source>
</evidence>
<dbReference type="RefSeq" id="WP_025250911.1">
    <property type="nucleotide sequence ID" value="NZ_CP006934.1"/>
</dbReference>
<protein>
    <submittedName>
        <fullName evidence="1">Uncharacterized protein</fullName>
    </submittedName>
</protein>
<organism evidence="1 2">
    <name type="scientific">Spiroplasma sabaudiense Ar-1343</name>
    <dbReference type="NCBI Taxonomy" id="1276257"/>
    <lineage>
        <taxon>Bacteria</taxon>
        <taxon>Bacillati</taxon>
        <taxon>Mycoplasmatota</taxon>
        <taxon>Mollicutes</taxon>
        <taxon>Entomoplasmatales</taxon>
        <taxon>Spiroplasmataceae</taxon>
        <taxon>Spiroplasma</taxon>
    </lineage>
</organism>
<sequence length="313" mass="36582">MFKISSIILSSFIVAPNLEISTNVININKISINQNEINDNVIAKSEFGKLIGTKASPDEIEKFSYKVPNYEWFTKLESKRSFGYTSKRELTKGSSMGLCEYISLSTIMTYLELFVSPSVFSEKAFEHYFQYDDDYSGDLILAPYHINYQNLNPDSSLPVKLWKLNKKKTDLKGGSFVHDTFRAWNKLLDLPWKIDDEYSAAWWHTSNPEDWLIKYDVPVMLSWVKNAHNIIIYGYDKPTNRYLVHYGWDYESARIINKADIWRTFSMGFWNAFYPTPGITKGELKPLFKYKGQKYNWHQLQNMGFNADDIKSM</sequence>
<keyword evidence="2" id="KW-1185">Reference proteome</keyword>
<dbReference type="HOGENOM" id="CLU_089985_0_0_14"/>
<dbReference type="EMBL" id="CP006934">
    <property type="protein sequence ID" value="AHI53775.1"/>
    <property type="molecule type" value="Genomic_DNA"/>
</dbReference>
<dbReference type="OrthoDB" id="395574at2"/>
<evidence type="ECO:0000313" key="2">
    <source>
        <dbReference type="Proteomes" id="UP000019265"/>
    </source>
</evidence>